<sequence>MTTSPASERSARAGFDPRRAHHWIAFGLGSGLAPRAPGTFGTLAAIPLYLLFAGLSWPFYLGVLVLATGIGIWACGRTARELGLHDPSAIVWDEFVGFWLTMAVAPAGWGWILAGFLLFRLFDIWKPWPVRLADRHVEGGLGIMLDDLIAGAMAALVLVVGAAWLG</sequence>
<keyword evidence="2" id="KW-1133">Transmembrane helix</keyword>
<feature type="transmembrane region" description="Helical" evidence="2">
    <location>
        <begin position="139"/>
        <end position="165"/>
    </location>
</feature>
<dbReference type="EC" id="3.1.3.27" evidence="1"/>
<keyword evidence="1 2" id="KW-0472">Membrane</keyword>
<evidence type="ECO:0000313" key="4">
    <source>
        <dbReference type="EMBL" id="NKN33430.1"/>
    </source>
</evidence>
<keyword evidence="1" id="KW-0378">Hydrolase</keyword>
<accession>A0ABX1IAN9</accession>
<comment type="pathway">
    <text evidence="1">Phospholipid metabolism; phosphatidylglycerol biosynthesis; phosphatidylglycerol from CDP-diacylglycerol: step 2/2.</text>
</comment>
<dbReference type="CDD" id="cd06971">
    <property type="entry name" value="PgpA"/>
    <property type="match status" value="1"/>
</dbReference>
<organism evidence="4 5">
    <name type="scientific">Marichromatium bheemlicum</name>
    <dbReference type="NCBI Taxonomy" id="365339"/>
    <lineage>
        <taxon>Bacteria</taxon>
        <taxon>Pseudomonadati</taxon>
        <taxon>Pseudomonadota</taxon>
        <taxon>Gammaproteobacteria</taxon>
        <taxon>Chromatiales</taxon>
        <taxon>Chromatiaceae</taxon>
        <taxon>Marichromatium</taxon>
    </lineage>
</organism>
<evidence type="ECO:0000256" key="1">
    <source>
        <dbReference type="PIRNR" id="PIRNR006162"/>
    </source>
</evidence>
<comment type="subcellular location">
    <subcellularLocation>
        <location evidence="1">Cell inner membrane</location>
        <topology evidence="1">Multi-pass membrane protein</topology>
    </subcellularLocation>
</comment>
<dbReference type="Proteomes" id="UP000740754">
    <property type="component" value="Unassembled WGS sequence"/>
</dbReference>
<feature type="domain" description="YutG/PgpA" evidence="3">
    <location>
        <begin position="23"/>
        <end position="160"/>
    </location>
</feature>
<evidence type="ECO:0000313" key="5">
    <source>
        <dbReference type="Proteomes" id="UP000740754"/>
    </source>
</evidence>
<keyword evidence="1" id="KW-0460">Magnesium</keyword>
<dbReference type="InterPro" id="IPR007686">
    <property type="entry name" value="YutG/PgpA"/>
</dbReference>
<dbReference type="InterPro" id="IPR036681">
    <property type="entry name" value="PgpA-like_sf"/>
</dbReference>
<proteinExistence type="predicted"/>
<feature type="transmembrane region" description="Helical" evidence="2">
    <location>
        <begin position="96"/>
        <end position="119"/>
    </location>
</feature>
<keyword evidence="1 2" id="KW-0812">Transmembrane</keyword>
<dbReference type="EMBL" id="JAAXKX010000011">
    <property type="protein sequence ID" value="NKN33430.1"/>
    <property type="molecule type" value="Genomic_DNA"/>
</dbReference>
<keyword evidence="5" id="KW-1185">Reference proteome</keyword>
<comment type="function">
    <text evidence="1">Lipid phosphatase which dephosphorylates phosphatidylglycerophosphate (PGP) to phosphatidylglycerol (PG).</text>
</comment>
<protein>
    <recommendedName>
        <fullName evidence="1">Phosphatidylglycerophosphatase A</fullName>
        <ecNumber evidence="1">3.1.3.27</ecNumber>
    </recommendedName>
    <alternativeName>
        <fullName evidence="1">Phosphatidylglycerolphosphate phosphatase A</fullName>
    </alternativeName>
</protein>
<evidence type="ECO:0000259" key="3">
    <source>
        <dbReference type="Pfam" id="PF04608"/>
    </source>
</evidence>
<dbReference type="PIRSF" id="PIRSF006162">
    <property type="entry name" value="PgpA"/>
    <property type="match status" value="1"/>
</dbReference>
<reference evidence="4 5" key="1">
    <citation type="submission" date="2020-04" db="EMBL/GenBank/DDBJ databases">
        <title>Draft Whole-Genome sequence of Marichromatium bheemlicum DSM 18632, type strain.</title>
        <authorList>
            <person name="Kyndt J.A."/>
            <person name="Meyer T.E."/>
        </authorList>
    </citation>
    <scope>NUCLEOTIDE SEQUENCE [LARGE SCALE GENOMIC DNA]</scope>
    <source>
        <strain evidence="4 5">DSM 18632</strain>
    </source>
</reference>
<keyword evidence="1" id="KW-0443">Lipid metabolism</keyword>
<dbReference type="RefSeq" id="WP_168668970.1">
    <property type="nucleotide sequence ID" value="NZ_JAAXKX010000011.1"/>
</dbReference>
<name>A0ABX1IAN9_9GAMM</name>
<comment type="caution">
    <text evidence="4">The sequence shown here is derived from an EMBL/GenBank/DDBJ whole genome shotgun (WGS) entry which is preliminary data.</text>
</comment>
<dbReference type="PANTHER" id="PTHR36305:SF1">
    <property type="entry name" value="PHOSPHATIDYLGLYCEROPHOSPHATASE A"/>
    <property type="match status" value="1"/>
</dbReference>
<feature type="transmembrane region" description="Helical" evidence="2">
    <location>
        <begin position="57"/>
        <end position="75"/>
    </location>
</feature>
<dbReference type="SUPFAM" id="SSF101307">
    <property type="entry name" value="YutG-like"/>
    <property type="match status" value="1"/>
</dbReference>
<keyword evidence="1" id="KW-1208">Phospholipid metabolism</keyword>
<keyword evidence="1" id="KW-0997">Cell inner membrane</keyword>
<comment type="cofactor">
    <cofactor evidence="1">
        <name>Mg(2+)</name>
        <dbReference type="ChEBI" id="CHEBI:18420"/>
    </cofactor>
</comment>
<keyword evidence="1" id="KW-0595">Phospholipid degradation</keyword>
<dbReference type="InterPro" id="IPR026037">
    <property type="entry name" value="PgpA"/>
</dbReference>
<dbReference type="Pfam" id="PF04608">
    <property type="entry name" value="PgpA"/>
    <property type="match status" value="1"/>
</dbReference>
<keyword evidence="1" id="KW-1003">Cell membrane</keyword>
<gene>
    <name evidence="4" type="ORF">HF203_09360</name>
</gene>
<keyword evidence="1" id="KW-0442">Lipid degradation</keyword>
<keyword evidence="1" id="KW-0479">Metal-binding</keyword>
<dbReference type="PANTHER" id="PTHR36305">
    <property type="entry name" value="PHOSPHATIDYLGLYCEROPHOSPHATASE A"/>
    <property type="match status" value="1"/>
</dbReference>
<evidence type="ECO:0000256" key="2">
    <source>
        <dbReference type="SAM" id="Phobius"/>
    </source>
</evidence>
<comment type="catalytic activity">
    <reaction evidence="1">
        <text>a 1,2-diacyl-sn-glycero-3-phospho-(1'-sn-glycero-3'-phosphate) + H2O = a 1,2-diacyl-sn-glycero-3-phospho-(1'-sn-glycerol) + phosphate</text>
        <dbReference type="Rhea" id="RHEA:33751"/>
        <dbReference type="ChEBI" id="CHEBI:15377"/>
        <dbReference type="ChEBI" id="CHEBI:43474"/>
        <dbReference type="ChEBI" id="CHEBI:60110"/>
        <dbReference type="ChEBI" id="CHEBI:64716"/>
        <dbReference type="EC" id="3.1.3.27"/>
    </reaction>
</comment>